<gene>
    <name evidence="2" type="ORF">V1264_005013</name>
</gene>
<accession>A0AAN9G5H9</accession>
<dbReference type="InterPro" id="IPR001370">
    <property type="entry name" value="BIR_rpt"/>
</dbReference>
<comment type="caution">
    <text evidence="2">The sequence shown here is derived from an EMBL/GenBank/DDBJ whole genome shotgun (WGS) entry which is preliminary data.</text>
</comment>
<name>A0AAN9G5H9_9CAEN</name>
<dbReference type="PROSITE" id="PS50143">
    <property type="entry name" value="BIR_REPEAT_2"/>
    <property type="match status" value="1"/>
</dbReference>
<keyword evidence="3" id="KW-1185">Reference proteome</keyword>
<feature type="region of interest" description="Disordered" evidence="1">
    <location>
        <begin position="737"/>
        <end position="767"/>
    </location>
</feature>
<organism evidence="2 3">
    <name type="scientific">Littorina saxatilis</name>
    <dbReference type="NCBI Taxonomy" id="31220"/>
    <lineage>
        <taxon>Eukaryota</taxon>
        <taxon>Metazoa</taxon>
        <taxon>Spiralia</taxon>
        <taxon>Lophotrochozoa</taxon>
        <taxon>Mollusca</taxon>
        <taxon>Gastropoda</taxon>
        <taxon>Caenogastropoda</taxon>
        <taxon>Littorinimorpha</taxon>
        <taxon>Littorinoidea</taxon>
        <taxon>Littorinidae</taxon>
        <taxon>Littorina</taxon>
    </lineage>
</organism>
<reference evidence="2 3" key="1">
    <citation type="submission" date="2024-02" db="EMBL/GenBank/DDBJ databases">
        <title>Chromosome-scale genome assembly of the rough periwinkle Littorina saxatilis.</title>
        <authorList>
            <person name="De Jode A."/>
            <person name="Faria R."/>
            <person name="Formenti G."/>
            <person name="Sims Y."/>
            <person name="Smith T.P."/>
            <person name="Tracey A."/>
            <person name="Wood J.M.D."/>
            <person name="Zagrodzka Z.B."/>
            <person name="Johannesson K."/>
            <person name="Butlin R.K."/>
            <person name="Leder E.H."/>
        </authorList>
    </citation>
    <scope>NUCLEOTIDE SEQUENCE [LARGE SCALE GENOMIC DNA]</scope>
    <source>
        <strain evidence="2">Snail1</strain>
        <tissue evidence="2">Muscle</tissue>
    </source>
</reference>
<proteinExistence type="predicted"/>
<evidence type="ECO:0000256" key="1">
    <source>
        <dbReference type="SAM" id="MobiDB-lite"/>
    </source>
</evidence>
<evidence type="ECO:0000313" key="3">
    <source>
        <dbReference type="Proteomes" id="UP001374579"/>
    </source>
</evidence>
<dbReference type="PANTHER" id="PTHR10044:SF139">
    <property type="entry name" value="DEATH-ASSOCIATED INHIBITOR OF APOPTOSIS 2"/>
    <property type="match status" value="1"/>
</dbReference>
<dbReference type="PANTHER" id="PTHR10044">
    <property type="entry name" value="INHIBITOR OF APOPTOSIS"/>
    <property type="match status" value="1"/>
</dbReference>
<feature type="compositionally biased region" description="Polar residues" evidence="1">
    <location>
        <begin position="745"/>
        <end position="756"/>
    </location>
</feature>
<dbReference type="CDD" id="cd00022">
    <property type="entry name" value="BIR"/>
    <property type="match status" value="1"/>
</dbReference>
<dbReference type="SUPFAM" id="SSF57924">
    <property type="entry name" value="Inhibitor of apoptosis (IAP) repeat"/>
    <property type="match status" value="1"/>
</dbReference>
<evidence type="ECO:0000313" key="2">
    <source>
        <dbReference type="EMBL" id="KAK7095627.1"/>
    </source>
</evidence>
<dbReference type="GO" id="GO:0051726">
    <property type="term" value="P:regulation of cell cycle"/>
    <property type="evidence" value="ECO:0007669"/>
    <property type="project" value="TreeGrafter"/>
</dbReference>
<dbReference type="Proteomes" id="UP001374579">
    <property type="component" value="Unassembled WGS sequence"/>
</dbReference>
<feature type="compositionally biased region" description="Basic and acidic residues" evidence="1">
    <location>
        <begin position="512"/>
        <end position="521"/>
    </location>
</feature>
<sequence>MNNSESKIHTFLHDQDMKNSDIDDAQTEAFAGNIEPNITRDGCHGNAFLTHCGDIGYDQYLSTKLSTATRKVPGGSHYFLKQKSKASAKDLDEEDTFYNKTSKPQEIVNPIVQHGDSFSAMLRGFGCIELHHKHHQRIDQGDFPLVDKSGAQGILQELLAFGDTELVQSLLKLLGNKHPGKIDSGDLSLFEKFGQQAILQQLSAVCHTELVQPLMKLLRNYHLQRKDQGNVYLFDKVGQQDTLQQSRTSSSIPSHGDKHFKYICFSQMKESGILDTMSTDLLEWARKVLGEELFQVLFQLTQSTHFQQSLQPDYNSDILLVEQLLARIVARIQCHSITGLNNKPKDKAQTLKLQRFSQSTKTPKSGCNTFYDYLIHYQDDKKQAHKQTDTVRKVHDITTVLVNVFLESESKYKLPEKAPYDTASGKIDSRYQSEQKDVGSRKVTKPKPTADGSGNGTTLKDTHRSTESSKKIEQTLSSKTDDASDGGHSSHTQLQPPVQSKPQSESLPGKQLDFDKEEGAKPAEASGGQVSHQEQTKAEPKTHENFPQLKVLAALTWERASSGTESSDSSDSSDPYEGMYSGCSSCSNRDDSAVSSTSTGNSKPPDVKDSTSSRSSDTLQDLSSRGRHHVLPASVQSTTREHDPEMLDYSEETTGLSQNENIMLISVLMVENPSLIMSVCTSSEDDETVHTVFHFSTPVTVSSFDSQEQHQSYHEYIPIVSPIHTDMPKFIQDFASQRKKMPQDGETSTLSLTSDPRSGPILAHPEDETGPFVMEEQWVVIRERQGATGYTARPQHTGSIHCSEGTPMQTSVLHHVQWQESTATHEENNPTQTTESHPHQRPNCPAQILSHVPGRTPLRASIAQATALSGSSHESAGIHMQSALPQTGHVSGSFAFSNDEERAPAQTTVVEMCQVSGSHVPERTHTQTATLRNNCTGGCSEDTGLAPFVQRHESPRTQAQAALPNAHQSCWSLTDSSSAPIQRLPPIVVHAAGALPPWATTTARIDLSRAANREYAQLRSRRATYDDDWSYNSGIDPANMALSGFFHDGGERHVRCFYCGLELNPASQDNIWDEHVRHSPDCAYLVAIMGEDMVRQTQENFRKHEK</sequence>
<feature type="compositionally biased region" description="Polar residues" evidence="1">
    <location>
        <begin position="612"/>
        <end position="623"/>
    </location>
</feature>
<dbReference type="SMART" id="SM00238">
    <property type="entry name" value="BIR"/>
    <property type="match status" value="1"/>
</dbReference>
<dbReference type="GO" id="GO:0005737">
    <property type="term" value="C:cytoplasm"/>
    <property type="evidence" value="ECO:0007669"/>
    <property type="project" value="TreeGrafter"/>
</dbReference>
<dbReference type="EMBL" id="JBAMIC010000014">
    <property type="protein sequence ID" value="KAK7095627.1"/>
    <property type="molecule type" value="Genomic_DNA"/>
</dbReference>
<dbReference type="InterPro" id="IPR050784">
    <property type="entry name" value="IAP"/>
</dbReference>
<feature type="compositionally biased region" description="Basic and acidic residues" evidence="1">
    <location>
        <begin position="427"/>
        <end position="440"/>
    </location>
</feature>
<feature type="region of interest" description="Disordered" evidence="1">
    <location>
        <begin position="820"/>
        <end position="848"/>
    </location>
</feature>
<dbReference type="GO" id="GO:0005634">
    <property type="term" value="C:nucleus"/>
    <property type="evidence" value="ECO:0007669"/>
    <property type="project" value="TreeGrafter"/>
</dbReference>
<feature type="compositionally biased region" description="Polar residues" evidence="1">
    <location>
        <begin position="487"/>
        <end position="506"/>
    </location>
</feature>
<feature type="compositionally biased region" description="Basic and acidic residues" evidence="1">
    <location>
        <begin position="534"/>
        <end position="544"/>
    </location>
</feature>
<feature type="compositionally biased region" description="Basic and acidic residues" evidence="1">
    <location>
        <begin position="460"/>
        <end position="473"/>
    </location>
</feature>
<protein>
    <submittedName>
        <fullName evidence="2">Uncharacterized protein</fullName>
    </submittedName>
</protein>
<feature type="compositionally biased region" description="Polar residues" evidence="1">
    <location>
        <begin position="582"/>
        <end position="602"/>
    </location>
</feature>
<feature type="region of interest" description="Disordered" evidence="1">
    <location>
        <begin position="418"/>
        <end position="645"/>
    </location>
</feature>
<dbReference type="AlphaFoldDB" id="A0AAN9G5H9"/>
<dbReference type="Pfam" id="PF00653">
    <property type="entry name" value="BIR"/>
    <property type="match status" value="1"/>
</dbReference>
<dbReference type="Gene3D" id="1.10.1170.10">
    <property type="entry name" value="Inhibitor Of Apoptosis Protein (2mihbC-IAP-1), Chain A"/>
    <property type="match status" value="1"/>
</dbReference>